<keyword evidence="5" id="KW-1185">Reference proteome</keyword>
<dbReference type="Proteomes" id="UP000567179">
    <property type="component" value="Unassembled WGS sequence"/>
</dbReference>
<dbReference type="InterPro" id="IPR037231">
    <property type="entry name" value="NAP-like_sf"/>
</dbReference>
<reference evidence="4 5" key="1">
    <citation type="journal article" date="2020" name="ISME J.">
        <title>Uncovering the hidden diversity of litter-decomposition mechanisms in mushroom-forming fungi.</title>
        <authorList>
            <person name="Floudas D."/>
            <person name="Bentzer J."/>
            <person name="Ahren D."/>
            <person name="Johansson T."/>
            <person name="Persson P."/>
            <person name="Tunlid A."/>
        </authorList>
    </citation>
    <scope>NUCLEOTIDE SEQUENCE [LARGE SCALE GENOMIC DNA]</scope>
    <source>
        <strain evidence="4 5">CBS 101986</strain>
    </source>
</reference>
<evidence type="ECO:0000313" key="5">
    <source>
        <dbReference type="Proteomes" id="UP000567179"/>
    </source>
</evidence>
<evidence type="ECO:0000256" key="3">
    <source>
        <dbReference type="SAM" id="MobiDB-lite"/>
    </source>
</evidence>
<name>A0A8H5EUL0_9AGAR</name>
<sequence length="266" mass="30484">MAPKRGSPGAEDEKNLINNASLSDDDANKLTVLQRDLARVELLLERHAQKALKPVYETRREVAKTIPNFWPVALLHHSLFGYHAQHNADQTALGFLEDVWVEKDPNEHRCFTIEFYFKENQFFTNSVLKKEYKYIAPPAAATEIPDAEGITPSMLDFSWDRDVEISTMKIDWKEPAKALTKLYPRETSEDEDEIADPGSFFNFFEHQSDPSEIGIVIANEIFPEAIEYFLGNVDGDITDSEDEEDDDDDDAEEIDLEKPRSKKRKV</sequence>
<comment type="caution">
    <text evidence="4">The sequence shown here is derived from an EMBL/GenBank/DDBJ whole genome shotgun (WGS) entry which is preliminary data.</text>
</comment>
<protein>
    <submittedName>
        <fullName evidence="4">Uncharacterized protein</fullName>
    </submittedName>
</protein>
<accession>A0A8H5EUL0</accession>
<dbReference type="GO" id="GO:0005634">
    <property type="term" value="C:nucleus"/>
    <property type="evidence" value="ECO:0007669"/>
    <property type="project" value="InterPro"/>
</dbReference>
<dbReference type="InterPro" id="IPR002164">
    <property type="entry name" value="NAP_family"/>
</dbReference>
<dbReference type="Pfam" id="PF00956">
    <property type="entry name" value="NAP"/>
    <property type="match status" value="1"/>
</dbReference>
<dbReference type="PANTHER" id="PTHR11875">
    <property type="entry name" value="TESTIS-SPECIFIC Y-ENCODED PROTEIN"/>
    <property type="match status" value="1"/>
</dbReference>
<dbReference type="Gene3D" id="3.30.1120.90">
    <property type="entry name" value="Nucleosome assembly protein"/>
    <property type="match status" value="1"/>
</dbReference>
<dbReference type="SUPFAM" id="SSF143113">
    <property type="entry name" value="NAP-like"/>
    <property type="match status" value="1"/>
</dbReference>
<feature type="region of interest" description="Disordered" evidence="3">
    <location>
        <begin position="1"/>
        <end position="20"/>
    </location>
</feature>
<dbReference type="AlphaFoldDB" id="A0A8H5EUL0"/>
<dbReference type="GO" id="GO:0006334">
    <property type="term" value="P:nucleosome assembly"/>
    <property type="evidence" value="ECO:0007669"/>
    <property type="project" value="InterPro"/>
</dbReference>
<evidence type="ECO:0000256" key="1">
    <source>
        <dbReference type="ARBA" id="ARBA00009947"/>
    </source>
</evidence>
<organism evidence="4 5">
    <name type="scientific">Psilocybe cf. subviscida</name>
    <dbReference type="NCBI Taxonomy" id="2480587"/>
    <lineage>
        <taxon>Eukaryota</taxon>
        <taxon>Fungi</taxon>
        <taxon>Dikarya</taxon>
        <taxon>Basidiomycota</taxon>
        <taxon>Agaricomycotina</taxon>
        <taxon>Agaricomycetes</taxon>
        <taxon>Agaricomycetidae</taxon>
        <taxon>Agaricales</taxon>
        <taxon>Agaricineae</taxon>
        <taxon>Strophariaceae</taxon>
        <taxon>Psilocybe</taxon>
    </lineage>
</organism>
<feature type="region of interest" description="Disordered" evidence="3">
    <location>
        <begin position="234"/>
        <end position="266"/>
    </location>
</feature>
<gene>
    <name evidence="4" type="ORF">D9619_003477</name>
</gene>
<dbReference type="OrthoDB" id="19419at2759"/>
<comment type="similarity">
    <text evidence="1 2">Belongs to the nucleosome assembly protein (NAP) family.</text>
</comment>
<evidence type="ECO:0000313" key="4">
    <source>
        <dbReference type="EMBL" id="KAF5312598.1"/>
    </source>
</evidence>
<evidence type="ECO:0000256" key="2">
    <source>
        <dbReference type="RuleBase" id="RU003876"/>
    </source>
</evidence>
<feature type="compositionally biased region" description="Acidic residues" evidence="3">
    <location>
        <begin position="236"/>
        <end position="255"/>
    </location>
</feature>
<dbReference type="EMBL" id="JAACJJ010000056">
    <property type="protein sequence ID" value="KAF5312598.1"/>
    <property type="molecule type" value="Genomic_DNA"/>
</dbReference>
<proteinExistence type="inferred from homology"/>